<organism evidence="1">
    <name type="scientific">Brassica napus</name>
    <name type="common">Rape</name>
    <dbReference type="NCBI Taxonomy" id="3708"/>
    <lineage>
        <taxon>Eukaryota</taxon>
        <taxon>Viridiplantae</taxon>
        <taxon>Streptophyta</taxon>
        <taxon>Embryophyta</taxon>
        <taxon>Tracheophyta</taxon>
        <taxon>Spermatophyta</taxon>
        <taxon>Magnoliopsida</taxon>
        <taxon>eudicotyledons</taxon>
        <taxon>Gunneridae</taxon>
        <taxon>Pentapetalae</taxon>
        <taxon>rosids</taxon>
        <taxon>malvids</taxon>
        <taxon>Brassicales</taxon>
        <taxon>Brassicaceae</taxon>
        <taxon>Brassiceae</taxon>
        <taxon>Brassica</taxon>
    </lineage>
</organism>
<dbReference type="EMBL" id="HG994366">
    <property type="protein sequence ID" value="CAF1915663.1"/>
    <property type="molecule type" value="Genomic_DNA"/>
</dbReference>
<sequence length="58" mass="6765">MRRIRSCSKAAIDGARARMEKKMSQTLFPKPRFQNAVAENIVWRLAFDLIFKALYICC</sequence>
<proteinExistence type="predicted"/>
<dbReference type="AlphaFoldDB" id="A0A816KN46"/>
<dbReference type="Proteomes" id="UP001295469">
    <property type="component" value="Chromosome C02"/>
</dbReference>
<name>A0A816KN46_BRANA</name>
<evidence type="ECO:0000313" key="1">
    <source>
        <dbReference type="EMBL" id="CAF1915663.1"/>
    </source>
</evidence>
<gene>
    <name evidence="1" type="ORF">DARMORV10_C02P38070.1</name>
</gene>
<accession>A0A816KN46</accession>
<reference evidence="1" key="1">
    <citation type="submission" date="2021-01" db="EMBL/GenBank/DDBJ databases">
        <authorList>
            <consortium name="Genoscope - CEA"/>
            <person name="William W."/>
        </authorList>
    </citation>
    <scope>NUCLEOTIDE SEQUENCE</scope>
</reference>
<protein>
    <submittedName>
        <fullName evidence="1">(rape) hypothetical protein</fullName>
    </submittedName>
</protein>